<evidence type="ECO:0000256" key="2">
    <source>
        <dbReference type="ARBA" id="ARBA00010644"/>
    </source>
</evidence>
<dbReference type="GO" id="GO:0004109">
    <property type="term" value="F:coproporphyrinogen oxidase activity"/>
    <property type="evidence" value="ECO:0007669"/>
    <property type="project" value="UniProtKB-EC"/>
</dbReference>
<reference evidence="8 9" key="1">
    <citation type="submission" date="2014-09" db="EMBL/GenBank/DDBJ databases">
        <authorList>
            <person name="Magalhaes I.L.F."/>
            <person name="Oliveira U."/>
            <person name="Santos F.R."/>
            <person name="Vidigal T.H.D.A."/>
            <person name="Brescovit A.D."/>
            <person name="Santos A.J."/>
        </authorList>
    </citation>
    <scope>NUCLEOTIDE SEQUENCE [LARGE SCALE GENOMIC DNA]</scope>
</reference>
<dbReference type="InterPro" id="IPR001260">
    <property type="entry name" value="Coprogen_oxidase_aer"/>
</dbReference>
<dbReference type="Pfam" id="PF01218">
    <property type="entry name" value="Coprogen_oxidas"/>
    <property type="match status" value="1"/>
</dbReference>
<organism evidence="8 9">
    <name type="scientific">Ceraceosorus bombacis</name>
    <dbReference type="NCBI Taxonomy" id="401625"/>
    <lineage>
        <taxon>Eukaryota</taxon>
        <taxon>Fungi</taxon>
        <taxon>Dikarya</taxon>
        <taxon>Basidiomycota</taxon>
        <taxon>Ustilaginomycotina</taxon>
        <taxon>Exobasidiomycetes</taxon>
        <taxon>Ceraceosorales</taxon>
        <taxon>Ceraceosoraceae</taxon>
        <taxon>Ceraceosorus</taxon>
    </lineage>
</organism>
<dbReference type="InterPro" id="IPR018375">
    <property type="entry name" value="Coprogen_oxidase_CS"/>
</dbReference>
<dbReference type="Gene3D" id="3.40.1500.10">
    <property type="entry name" value="Coproporphyrinogen III oxidase, aerobic"/>
    <property type="match status" value="1"/>
</dbReference>
<dbReference type="GO" id="GO:0005737">
    <property type="term" value="C:cytoplasm"/>
    <property type="evidence" value="ECO:0007669"/>
    <property type="project" value="TreeGrafter"/>
</dbReference>
<keyword evidence="6" id="KW-0627">Porphyrin biosynthesis</keyword>
<dbReference type="EC" id="1.3.3.3" evidence="4"/>
<keyword evidence="5" id="KW-0560">Oxidoreductase</keyword>
<dbReference type="OrthoDB" id="15318at2759"/>
<dbReference type="STRING" id="401625.A0A0P1BEG6"/>
<comment type="pathway">
    <text evidence="1">Porphyrin-containing compound metabolism; protoporphyrin-IX biosynthesis; protoporphyrinogen-IX from coproporphyrinogen-III (O2 route): step 1/1.</text>
</comment>
<evidence type="ECO:0000313" key="9">
    <source>
        <dbReference type="Proteomes" id="UP000054845"/>
    </source>
</evidence>
<dbReference type="PRINTS" id="PR00073">
    <property type="entry name" value="COPRGNOXDASE"/>
</dbReference>
<evidence type="ECO:0000256" key="5">
    <source>
        <dbReference type="ARBA" id="ARBA00023002"/>
    </source>
</evidence>
<dbReference type="GO" id="GO:0006782">
    <property type="term" value="P:protoporphyrinogen IX biosynthetic process"/>
    <property type="evidence" value="ECO:0007669"/>
    <property type="project" value="UniProtKB-UniPathway"/>
</dbReference>
<evidence type="ECO:0000256" key="3">
    <source>
        <dbReference type="ARBA" id="ARBA00011738"/>
    </source>
</evidence>
<dbReference type="NCBIfam" id="NF003727">
    <property type="entry name" value="PRK05330.1"/>
    <property type="match status" value="1"/>
</dbReference>
<sequence length="530" mass="58089">MSSTRSHSLLRMQNSCMRCSSWRSQAVLNSSTASRAGERSRRAYSSAPGRGAKSGAYNRGSRTVSASFAVGAGAAAALALNWATSSTASGVQCDGTIPAAKVGNVSVGGGKSAVPDISALRPTVLTDSSASMRTRMETYVKLLQYKIVSALTEEETGSKGFFVDTWLRKEGGEGISCILQDGETFEKAGVNISIVHGSLPPRAIQQMSADHAGLLDSVGYDLGLGTGPVGSATSKQAEVKGLPFYATGLSLVVHPRNPHAPTVHFNYRYFELTHPPTLADGSVNPRYDPSDPTKPCAWWFGGGTDLTPMLLYSEDAEHFHKVLKSAADKHETACYPAWKRWCDRYFYLPHRGETRGVGGIFFDDLTLPRAAQTARILLQEGKPNAANPSEVSIRPTQKLHDRESLFALVRELGDAFLPAYLPILQRRIRMATSPEAERWQRLRRGRYVEFNLLYDRGTKFGLQTPGARIESILMSLPLEARWEYVERHSGVGQTGSEQEEESATLSAGQKEQSRRERETMKVLRKPQDWA</sequence>
<accession>A0A0P1BEG6</accession>
<feature type="compositionally biased region" description="Basic and acidic residues" evidence="7">
    <location>
        <begin position="511"/>
        <end position="530"/>
    </location>
</feature>
<feature type="region of interest" description="Disordered" evidence="7">
    <location>
        <begin position="489"/>
        <end position="530"/>
    </location>
</feature>
<dbReference type="PROSITE" id="PS01021">
    <property type="entry name" value="COPROGEN_OXIDASE"/>
    <property type="match status" value="1"/>
</dbReference>
<evidence type="ECO:0000256" key="7">
    <source>
        <dbReference type="SAM" id="MobiDB-lite"/>
    </source>
</evidence>
<dbReference type="Proteomes" id="UP000054845">
    <property type="component" value="Unassembled WGS sequence"/>
</dbReference>
<evidence type="ECO:0000256" key="6">
    <source>
        <dbReference type="ARBA" id="ARBA00023244"/>
    </source>
</evidence>
<evidence type="ECO:0000256" key="1">
    <source>
        <dbReference type="ARBA" id="ARBA00005168"/>
    </source>
</evidence>
<dbReference type="PANTHER" id="PTHR10755:SF0">
    <property type="entry name" value="OXYGEN-DEPENDENT COPROPORPHYRINOGEN-III OXIDASE, MITOCHONDRIAL"/>
    <property type="match status" value="1"/>
</dbReference>
<dbReference type="PANTHER" id="PTHR10755">
    <property type="entry name" value="COPROPORPHYRINOGEN III OXIDASE, MITOCHONDRIAL"/>
    <property type="match status" value="1"/>
</dbReference>
<evidence type="ECO:0000313" key="8">
    <source>
        <dbReference type="EMBL" id="CEH13998.1"/>
    </source>
</evidence>
<feature type="region of interest" description="Disordered" evidence="7">
    <location>
        <begin position="30"/>
        <end position="58"/>
    </location>
</feature>
<evidence type="ECO:0000256" key="4">
    <source>
        <dbReference type="ARBA" id="ARBA00012869"/>
    </source>
</evidence>
<dbReference type="UniPathway" id="UPA00251">
    <property type="reaction ID" value="UER00322"/>
</dbReference>
<comment type="subunit">
    <text evidence="3">Homodimer.</text>
</comment>
<protein>
    <recommendedName>
        <fullName evidence="4">coproporphyrinogen oxidase</fullName>
        <ecNumber evidence="4">1.3.3.3</ecNumber>
    </recommendedName>
</protein>
<dbReference type="SUPFAM" id="SSF102886">
    <property type="entry name" value="Coproporphyrinogen III oxidase"/>
    <property type="match status" value="1"/>
</dbReference>
<dbReference type="InterPro" id="IPR036406">
    <property type="entry name" value="Coprogen_oxidase_aer_sf"/>
</dbReference>
<dbReference type="AlphaFoldDB" id="A0A0P1BEG6"/>
<name>A0A0P1BEG6_9BASI</name>
<proteinExistence type="inferred from homology"/>
<keyword evidence="9" id="KW-1185">Reference proteome</keyword>
<comment type="similarity">
    <text evidence="2">Belongs to the aerobic coproporphyrinogen-III oxidase family.</text>
</comment>
<dbReference type="EMBL" id="CCYA01000238">
    <property type="protein sequence ID" value="CEH13998.1"/>
    <property type="molecule type" value="Genomic_DNA"/>
</dbReference>